<dbReference type="SMART" id="SM00093">
    <property type="entry name" value="SERPIN"/>
    <property type="match status" value="1"/>
</dbReference>
<dbReference type="Gene3D" id="3.30.497.10">
    <property type="entry name" value="Antithrombin, subunit I, domain 2"/>
    <property type="match status" value="1"/>
</dbReference>
<gene>
    <name evidence="11" type="primary">LOC100176269</name>
</gene>
<proteinExistence type="inferred from homology"/>
<dbReference type="CDD" id="cd00172">
    <property type="entry name" value="serpin"/>
    <property type="match status" value="1"/>
</dbReference>
<protein>
    <submittedName>
        <fullName evidence="11">Leukocyte elastase inhibitor-like</fullName>
    </submittedName>
</protein>
<dbReference type="FunFam" id="2.30.39.10:FF:000030">
    <property type="entry name" value="Serpin 2"/>
    <property type="match status" value="1"/>
</dbReference>
<keyword evidence="12" id="KW-1185">Reference proteome</keyword>
<evidence type="ECO:0000313" key="11">
    <source>
        <dbReference type="Ensembl" id="ENSCINP00000015229.3"/>
    </source>
</evidence>
<dbReference type="InterPro" id="IPR042178">
    <property type="entry name" value="Serpin_sf_1"/>
</dbReference>
<keyword evidence="6" id="KW-0722">Serine protease inhibitor</keyword>
<dbReference type="EMBL" id="EAAA01002712">
    <property type="status" value="NOT_ANNOTATED_CDS"/>
    <property type="molecule type" value="Genomic_DNA"/>
</dbReference>
<dbReference type="GeneID" id="100176269"/>
<evidence type="ECO:0000256" key="9">
    <source>
        <dbReference type="SAM" id="SignalP"/>
    </source>
</evidence>
<dbReference type="Proteomes" id="UP000008144">
    <property type="component" value="Chromosome 8"/>
</dbReference>
<evidence type="ECO:0000256" key="7">
    <source>
        <dbReference type="ARBA" id="ARBA00023180"/>
    </source>
</evidence>
<dbReference type="FunCoup" id="F6RYM0">
    <property type="interactions" value="5"/>
</dbReference>
<dbReference type="GO" id="GO:0005615">
    <property type="term" value="C:extracellular space"/>
    <property type="evidence" value="ECO:0000318"/>
    <property type="project" value="GO_Central"/>
</dbReference>
<dbReference type="InterPro" id="IPR000215">
    <property type="entry name" value="Serpin_fam"/>
</dbReference>
<reference evidence="11" key="2">
    <citation type="journal article" date="2008" name="Genome Biol.">
        <title>Improved genome assembly and evidence-based global gene model set for the chordate Ciona intestinalis: new insight into intron and operon populations.</title>
        <authorList>
            <person name="Satou Y."/>
            <person name="Mineta K."/>
            <person name="Ogasawara M."/>
            <person name="Sasakura Y."/>
            <person name="Shoguchi E."/>
            <person name="Ueno K."/>
            <person name="Yamada L."/>
            <person name="Matsumoto J."/>
            <person name="Wasserscheid J."/>
            <person name="Dewar K."/>
            <person name="Wiley G.B."/>
            <person name="Macmil S.L."/>
            <person name="Roe B.A."/>
            <person name="Zeller R.W."/>
            <person name="Hastings K.E."/>
            <person name="Lemaire P."/>
            <person name="Lindquist E."/>
            <person name="Endo T."/>
            <person name="Hotta K."/>
            <person name="Inaba K."/>
        </authorList>
    </citation>
    <scope>NUCLEOTIDE SEQUENCE [LARGE SCALE GENOMIC DNA]</scope>
    <source>
        <strain evidence="11">wild type</strain>
    </source>
</reference>
<evidence type="ECO:0000313" key="12">
    <source>
        <dbReference type="Proteomes" id="UP000008144"/>
    </source>
</evidence>
<dbReference type="GO" id="GO:0004867">
    <property type="term" value="F:serine-type endopeptidase inhibitor activity"/>
    <property type="evidence" value="ECO:0000318"/>
    <property type="project" value="GO_Central"/>
</dbReference>
<dbReference type="InterPro" id="IPR042185">
    <property type="entry name" value="Serpin_sf_2"/>
</dbReference>
<reference evidence="11" key="4">
    <citation type="submission" date="2025-09" db="UniProtKB">
        <authorList>
            <consortium name="Ensembl"/>
        </authorList>
    </citation>
    <scope>IDENTIFICATION</scope>
</reference>
<dbReference type="InterPro" id="IPR036186">
    <property type="entry name" value="Serpin_sf"/>
</dbReference>
<dbReference type="Pfam" id="PF00079">
    <property type="entry name" value="Serpin"/>
    <property type="match status" value="1"/>
</dbReference>
<accession>A0A1W2W6Z0</accession>
<evidence type="ECO:0000256" key="3">
    <source>
        <dbReference type="ARBA" id="ARBA00022525"/>
    </source>
</evidence>
<dbReference type="InParanoid" id="F6RYM0"/>
<dbReference type="Gene3D" id="2.30.39.10">
    <property type="entry name" value="Alpha-1-antitrypsin, domain 1"/>
    <property type="match status" value="1"/>
</dbReference>
<keyword evidence="5 9" id="KW-0732">Signal</keyword>
<name>F6RYM0_CIOIN</name>
<reference evidence="12" key="1">
    <citation type="journal article" date="2002" name="Science">
        <title>The draft genome of Ciona intestinalis: insights into chordate and vertebrate origins.</title>
        <authorList>
            <person name="Dehal P."/>
            <person name="Satou Y."/>
            <person name="Campbell R.K."/>
            <person name="Chapman J."/>
            <person name="Degnan B."/>
            <person name="De Tomaso A."/>
            <person name="Davidson B."/>
            <person name="Di Gregorio A."/>
            <person name="Gelpke M."/>
            <person name="Goodstein D.M."/>
            <person name="Harafuji N."/>
            <person name="Hastings K.E."/>
            <person name="Ho I."/>
            <person name="Hotta K."/>
            <person name="Huang W."/>
            <person name="Kawashima T."/>
            <person name="Lemaire P."/>
            <person name="Martinez D."/>
            <person name="Meinertzhagen I.A."/>
            <person name="Necula S."/>
            <person name="Nonaka M."/>
            <person name="Putnam N."/>
            <person name="Rash S."/>
            <person name="Saiga H."/>
            <person name="Satake M."/>
            <person name="Terry A."/>
            <person name="Yamada L."/>
            <person name="Wang H.G."/>
            <person name="Awazu S."/>
            <person name="Azumi K."/>
            <person name="Boore J."/>
            <person name="Branno M."/>
            <person name="Chin-Bow S."/>
            <person name="DeSantis R."/>
            <person name="Doyle S."/>
            <person name="Francino P."/>
            <person name="Keys D.N."/>
            <person name="Haga S."/>
            <person name="Hayashi H."/>
            <person name="Hino K."/>
            <person name="Imai K.S."/>
            <person name="Inaba K."/>
            <person name="Kano S."/>
            <person name="Kobayashi K."/>
            <person name="Kobayashi M."/>
            <person name="Lee B.I."/>
            <person name="Makabe K.W."/>
            <person name="Manohar C."/>
            <person name="Matassi G."/>
            <person name="Medina M."/>
            <person name="Mochizuki Y."/>
            <person name="Mount S."/>
            <person name="Morishita T."/>
            <person name="Miura S."/>
            <person name="Nakayama A."/>
            <person name="Nishizaka S."/>
            <person name="Nomoto H."/>
            <person name="Ohta F."/>
            <person name="Oishi K."/>
            <person name="Rigoutsos I."/>
            <person name="Sano M."/>
            <person name="Sasaki A."/>
            <person name="Sasakura Y."/>
            <person name="Shoguchi E."/>
            <person name="Shin-i T."/>
            <person name="Spagnuolo A."/>
            <person name="Stainier D."/>
            <person name="Suzuki M.M."/>
            <person name="Tassy O."/>
            <person name="Takatori N."/>
            <person name="Tokuoka M."/>
            <person name="Yagi K."/>
            <person name="Yoshizaki F."/>
            <person name="Wada S."/>
            <person name="Zhang C."/>
            <person name="Hyatt P.D."/>
            <person name="Larimer F."/>
            <person name="Detter C."/>
            <person name="Doggett N."/>
            <person name="Glavina T."/>
            <person name="Hawkins T."/>
            <person name="Richardson P."/>
            <person name="Lucas S."/>
            <person name="Kohara Y."/>
            <person name="Levine M."/>
            <person name="Satoh N."/>
            <person name="Rokhsar D.S."/>
        </authorList>
    </citation>
    <scope>NUCLEOTIDE SEQUENCE [LARGE SCALE GENOMIC DNA]</scope>
</reference>
<evidence type="ECO:0000256" key="2">
    <source>
        <dbReference type="ARBA" id="ARBA00009500"/>
    </source>
</evidence>
<dbReference type="Ensembl" id="ENSCINT00000015229.3">
    <property type="protein sequence ID" value="ENSCINP00000015229.3"/>
    <property type="gene ID" value="ENSCING00000007413.3"/>
</dbReference>
<dbReference type="GeneTree" id="ENSGT00940000163730"/>
<evidence type="ECO:0000259" key="10">
    <source>
        <dbReference type="SMART" id="SM00093"/>
    </source>
</evidence>
<accession>F6RYM0</accession>
<keyword evidence="3" id="KW-0964">Secreted</keyword>
<dbReference type="PANTHER" id="PTHR11461:SF211">
    <property type="entry name" value="GH10112P-RELATED"/>
    <property type="match status" value="1"/>
</dbReference>
<keyword evidence="4" id="KW-0646">Protease inhibitor</keyword>
<comment type="similarity">
    <text evidence="2 8">Belongs to the serpin family.</text>
</comment>
<dbReference type="OrthoDB" id="671595at2759"/>
<dbReference type="PANTHER" id="PTHR11461">
    <property type="entry name" value="SERINE PROTEASE INHIBITOR, SERPIN"/>
    <property type="match status" value="1"/>
</dbReference>
<feature type="signal peptide" evidence="9">
    <location>
        <begin position="1"/>
        <end position="17"/>
    </location>
</feature>
<organism evidence="11 12">
    <name type="scientific">Ciona intestinalis</name>
    <name type="common">Transparent sea squirt</name>
    <name type="synonym">Ascidia intestinalis</name>
    <dbReference type="NCBI Taxonomy" id="7719"/>
    <lineage>
        <taxon>Eukaryota</taxon>
        <taxon>Metazoa</taxon>
        <taxon>Chordata</taxon>
        <taxon>Tunicata</taxon>
        <taxon>Ascidiacea</taxon>
        <taxon>Phlebobranchia</taxon>
        <taxon>Cionidae</taxon>
        <taxon>Ciona</taxon>
    </lineage>
</organism>
<evidence type="ECO:0000256" key="6">
    <source>
        <dbReference type="ARBA" id="ARBA00022900"/>
    </source>
</evidence>
<dbReference type="AlphaFoldDB" id="F6RYM0"/>
<evidence type="ECO:0000256" key="8">
    <source>
        <dbReference type="RuleBase" id="RU000411"/>
    </source>
</evidence>
<dbReference type="InterPro" id="IPR023796">
    <property type="entry name" value="Serpin_dom"/>
</dbReference>
<dbReference type="RefSeq" id="XP_002125924.4">
    <property type="nucleotide sequence ID" value="XM_002125888.5"/>
</dbReference>
<evidence type="ECO:0000256" key="5">
    <source>
        <dbReference type="ARBA" id="ARBA00022729"/>
    </source>
</evidence>
<keyword evidence="7" id="KW-0325">Glycoprotein</keyword>
<sequence>MQFLYAIVMILVLDANAKIIDTSEHVEKLSEANIEFTLNLYKNLIEGDPMKNVMFSPVSITTALAIAHLGAKGNTAKQIDDAFMFSKIEDGRFHSAFGELHGLLFDKASEKVTAKSSNRVFADKHITVFEDYQDSLSVYSATVESVDFKMPKSAVKKINDWSSDATNGVIKSMLEEDGVNNDTALLIINALYFRGNWDYEFDEGRTKRRPFYVSKDKAVETSFMFQNEHFKYAYINELTLQVLEMDYAGTDYSMVLLMPENFDLAKVEANLNHANLTKWLSALEHESVDLTIPKFKLEETLQLQEVLPKMGVTDLFDRQACDLTGIANRNNLFVDQIVHKTVLDVNEQGSEAAATTSVRTQCDSVAFNPISFVADHPFLWAIRHRQSELLIFMGRFSRPEGPLLGHDEF</sequence>
<reference evidence="11" key="3">
    <citation type="submission" date="2025-08" db="UniProtKB">
        <authorList>
            <consortium name="Ensembl"/>
        </authorList>
    </citation>
    <scope>IDENTIFICATION</scope>
</reference>
<dbReference type="HOGENOM" id="CLU_023330_0_2_1"/>
<evidence type="ECO:0000256" key="1">
    <source>
        <dbReference type="ARBA" id="ARBA00004613"/>
    </source>
</evidence>
<evidence type="ECO:0000256" key="4">
    <source>
        <dbReference type="ARBA" id="ARBA00022690"/>
    </source>
</evidence>
<feature type="domain" description="Serpin" evidence="10">
    <location>
        <begin position="38"/>
        <end position="399"/>
    </location>
</feature>
<dbReference type="KEGG" id="cin:100176269"/>
<comment type="subcellular location">
    <subcellularLocation>
        <location evidence="1">Secreted</location>
    </subcellularLocation>
</comment>
<dbReference type="SUPFAM" id="SSF56574">
    <property type="entry name" value="Serpins"/>
    <property type="match status" value="1"/>
</dbReference>
<feature type="chain" id="PRO_5030169379" evidence="9">
    <location>
        <begin position="18"/>
        <end position="409"/>
    </location>
</feature>